<dbReference type="Proteomes" id="UP000038083">
    <property type="component" value="Unassembled WGS sequence"/>
</dbReference>
<accession>A0A0B7HPG9</accession>
<dbReference type="GO" id="GO:0051536">
    <property type="term" value="F:iron-sulfur cluster binding"/>
    <property type="evidence" value="ECO:0007669"/>
    <property type="project" value="InterPro"/>
</dbReference>
<organism evidence="3 4">
    <name type="scientific">Capnocytophaga cynodegmi</name>
    <dbReference type="NCBI Taxonomy" id="28189"/>
    <lineage>
        <taxon>Bacteria</taxon>
        <taxon>Pseudomonadati</taxon>
        <taxon>Bacteroidota</taxon>
        <taxon>Flavobacteriia</taxon>
        <taxon>Flavobacteriales</taxon>
        <taxon>Flavobacteriaceae</taxon>
        <taxon>Capnocytophaga</taxon>
    </lineage>
</organism>
<dbReference type="InterPro" id="IPR036498">
    <property type="entry name" value="Nfu/NifU_N_sf"/>
</dbReference>
<name>A0A0B7HPG9_9FLAO</name>
<evidence type="ECO:0000313" key="3">
    <source>
        <dbReference type="EMBL" id="CEN39792.1"/>
    </source>
</evidence>
<dbReference type="GO" id="GO:0016226">
    <property type="term" value="P:iron-sulfur cluster assembly"/>
    <property type="evidence" value="ECO:0007669"/>
    <property type="project" value="InterPro"/>
</dbReference>
<protein>
    <submittedName>
        <fullName evidence="3">NifU-like protein 4</fullName>
    </submittedName>
</protein>
<dbReference type="InterPro" id="IPR001075">
    <property type="entry name" value="NIF_FeS_clus_asmbl_NifU_C"/>
</dbReference>
<dbReference type="Gene3D" id="3.30.1370.70">
    <property type="entry name" value="Scaffold protein Nfu/NifU, N-terminal domain"/>
    <property type="match status" value="2"/>
</dbReference>
<evidence type="ECO:0000259" key="2">
    <source>
        <dbReference type="SMART" id="SM00932"/>
    </source>
</evidence>
<dbReference type="Pfam" id="PF01106">
    <property type="entry name" value="NifU"/>
    <property type="match status" value="1"/>
</dbReference>
<dbReference type="EMBL" id="CDOG01000034">
    <property type="protein sequence ID" value="CEN39792.1"/>
    <property type="molecule type" value="Genomic_DNA"/>
</dbReference>
<dbReference type="InterPro" id="IPR014824">
    <property type="entry name" value="Nfu/NifU_N"/>
</dbReference>
<dbReference type="RefSeq" id="WP_041996951.1">
    <property type="nucleotide sequence ID" value="NZ_CDOG01000034.1"/>
</dbReference>
<dbReference type="InterPro" id="IPR034904">
    <property type="entry name" value="FSCA_dom_sf"/>
</dbReference>
<gene>
    <name evidence="3" type="ORF">CCYN74_40068</name>
</gene>
<feature type="domain" description="Scaffold protein Nfu/NifU N-terminal" evidence="2">
    <location>
        <begin position="113"/>
        <end position="198"/>
    </location>
</feature>
<evidence type="ECO:0000256" key="1">
    <source>
        <dbReference type="ARBA" id="ARBA00006420"/>
    </source>
</evidence>
<dbReference type="PANTHER" id="PTHR11178">
    <property type="entry name" value="IRON-SULFUR CLUSTER SCAFFOLD PROTEIN NFU-RELATED"/>
    <property type="match status" value="1"/>
</dbReference>
<comment type="similarity">
    <text evidence="1">Belongs to the NifU family.</text>
</comment>
<proteinExistence type="inferred from homology"/>
<dbReference type="Pfam" id="PF08712">
    <property type="entry name" value="Nfu_N"/>
    <property type="match status" value="2"/>
</dbReference>
<evidence type="ECO:0000313" key="4">
    <source>
        <dbReference type="Proteomes" id="UP000038083"/>
    </source>
</evidence>
<dbReference type="SMART" id="SM00932">
    <property type="entry name" value="Nfu_N"/>
    <property type="match status" value="2"/>
</dbReference>
<feature type="domain" description="Scaffold protein Nfu/NifU N-terminal" evidence="2">
    <location>
        <begin position="11"/>
        <end position="96"/>
    </location>
</feature>
<dbReference type="PANTHER" id="PTHR11178:SF1">
    <property type="entry name" value="NFU1 IRON-SULFUR CLUSTER SCAFFOLD HOMOLOG, MITOCHONDRIAL"/>
    <property type="match status" value="1"/>
</dbReference>
<dbReference type="Gene3D" id="3.30.300.130">
    <property type="entry name" value="Fe-S cluster assembly (FSCA)"/>
    <property type="match status" value="1"/>
</dbReference>
<dbReference type="AlphaFoldDB" id="A0A0B7HPG9"/>
<sequence length="304" mass="34401">MTDITLSIITLSIQTTNNPEIIKLEASKALVKGSYEFKNIDEAKNSPLAKQLFYLPFIKTIYISSNFIALKRYPIVEWEDVQEEVAEQVLEYIKSGKELIINDSVEVKNPITVYAESTPNPAVMKFVVNKQLVPEIFEYKNVSEAKDAPLVTALFEFPFVKEVFLDNNYISVTKHDVVDWYDVVMELREFIRNYLVQGNAVILSGEIKKRIEKEQKKENKVITTDITSQKIISILDQYIKPAVTLDGGNIEFVSYNDDNHLVEVILQGACSGCPSSTLTLKNGIESILKEQLQNPDIRVVAVNG</sequence>
<dbReference type="GO" id="GO:0005506">
    <property type="term" value="F:iron ion binding"/>
    <property type="evidence" value="ECO:0007669"/>
    <property type="project" value="InterPro"/>
</dbReference>
<dbReference type="SUPFAM" id="SSF117916">
    <property type="entry name" value="Fe-S cluster assembly (FSCA) domain-like"/>
    <property type="match status" value="1"/>
</dbReference>
<dbReference type="OrthoDB" id="9796965at2"/>
<reference evidence="4" key="1">
    <citation type="submission" date="2015-01" db="EMBL/GenBank/DDBJ databases">
        <authorList>
            <person name="MANFREDI Pablo"/>
        </authorList>
    </citation>
    <scope>NUCLEOTIDE SEQUENCE [LARGE SCALE GENOMIC DNA]</scope>
    <source>
        <strain evidence="4">Ccy74</strain>
    </source>
</reference>
<dbReference type="SUPFAM" id="SSF110836">
    <property type="entry name" value="Hypothetical protein SAV1430"/>
    <property type="match status" value="2"/>
</dbReference>